<name>A0A9P7RF45_9PEZI</name>
<gene>
    <name evidence="2" type="ORF">JMJ77_007473</name>
</gene>
<dbReference type="EMBL" id="JAESDN010000002">
    <property type="protein sequence ID" value="KAG7055004.1"/>
    <property type="molecule type" value="Genomic_DNA"/>
</dbReference>
<reference evidence="2" key="1">
    <citation type="submission" date="2021-05" db="EMBL/GenBank/DDBJ databases">
        <title>Comparative genomics of three Colletotrichum scovillei strains and genetic complementation revealed genes involved fungal growth and virulence on chili pepper.</title>
        <authorList>
            <person name="Hsieh D.-K."/>
            <person name="Chuang S.-C."/>
            <person name="Chen C.-Y."/>
            <person name="Chao Y.-T."/>
            <person name="Lu M.-Y.J."/>
            <person name="Lee M.-H."/>
            <person name="Shih M.-C."/>
        </authorList>
    </citation>
    <scope>NUCLEOTIDE SEQUENCE</scope>
    <source>
        <strain evidence="2">Coll-153</strain>
    </source>
</reference>
<protein>
    <submittedName>
        <fullName evidence="2">Uncharacterized protein</fullName>
    </submittedName>
</protein>
<keyword evidence="3" id="KW-1185">Reference proteome</keyword>
<feature type="region of interest" description="Disordered" evidence="1">
    <location>
        <begin position="1"/>
        <end position="23"/>
    </location>
</feature>
<dbReference type="AlphaFoldDB" id="A0A9P7RF45"/>
<evidence type="ECO:0000256" key="1">
    <source>
        <dbReference type="SAM" id="MobiDB-lite"/>
    </source>
</evidence>
<feature type="compositionally biased region" description="Low complexity" evidence="1">
    <location>
        <begin position="11"/>
        <end position="21"/>
    </location>
</feature>
<proteinExistence type="predicted"/>
<comment type="caution">
    <text evidence="2">The sequence shown here is derived from an EMBL/GenBank/DDBJ whole genome shotgun (WGS) entry which is preliminary data.</text>
</comment>
<organism evidence="2 3">
    <name type="scientific">Colletotrichum scovillei</name>
    <dbReference type="NCBI Taxonomy" id="1209932"/>
    <lineage>
        <taxon>Eukaryota</taxon>
        <taxon>Fungi</taxon>
        <taxon>Dikarya</taxon>
        <taxon>Ascomycota</taxon>
        <taxon>Pezizomycotina</taxon>
        <taxon>Sordariomycetes</taxon>
        <taxon>Hypocreomycetidae</taxon>
        <taxon>Glomerellales</taxon>
        <taxon>Glomerellaceae</taxon>
        <taxon>Colletotrichum</taxon>
        <taxon>Colletotrichum acutatum species complex</taxon>
    </lineage>
</organism>
<dbReference type="Proteomes" id="UP000699042">
    <property type="component" value="Unassembled WGS sequence"/>
</dbReference>
<evidence type="ECO:0000313" key="2">
    <source>
        <dbReference type="EMBL" id="KAG7055004.1"/>
    </source>
</evidence>
<sequence>MITHLHDDFNQQQAAATTTTTNHPRVKASELCIAVSPGLSLLLAYPRLAWSHLIHVRHHHDSQLKTSR</sequence>
<accession>A0A9P7RF45</accession>
<evidence type="ECO:0000313" key="3">
    <source>
        <dbReference type="Proteomes" id="UP000699042"/>
    </source>
</evidence>